<dbReference type="eggNOG" id="ENOG502S69X">
    <property type="taxonomic scope" value="Eukaryota"/>
</dbReference>
<dbReference type="EMBL" id="ABDF02000002">
    <property type="protein sequence ID" value="EHK26324.1"/>
    <property type="molecule type" value="Genomic_DNA"/>
</dbReference>
<proteinExistence type="predicted"/>
<dbReference type="HOGENOM" id="CLU_010622_0_0_1"/>
<dbReference type="SUPFAM" id="SSF48452">
    <property type="entry name" value="TPR-like"/>
    <property type="match status" value="1"/>
</dbReference>
<dbReference type="VEuPathDB" id="FungiDB:TRIVIDRAFT_35214"/>
<keyword evidence="3" id="KW-1185">Reference proteome</keyword>
<dbReference type="AlphaFoldDB" id="G9MHY9"/>
<dbReference type="InterPro" id="IPR001810">
    <property type="entry name" value="F-box_dom"/>
</dbReference>
<name>G9MHY9_HYPVG</name>
<dbReference type="PANTHER" id="PTHR38926:SF5">
    <property type="entry name" value="F-BOX AND LEUCINE-RICH REPEAT PROTEIN 6"/>
    <property type="match status" value="1"/>
</dbReference>
<dbReference type="Gene3D" id="1.25.40.10">
    <property type="entry name" value="Tetratricopeptide repeat domain"/>
    <property type="match status" value="1"/>
</dbReference>
<dbReference type="RefSeq" id="XP_013960534.1">
    <property type="nucleotide sequence ID" value="XM_014105059.1"/>
</dbReference>
<dbReference type="SUPFAM" id="SSF81383">
    <property type="entry name" value="F-box domain"/>
    <property type="match status" value="1"/>
</dbReference>
<dbReference type="PROSITE" id="PS50181">
    <property type="entry name" value="FBOX"/>
    <property type="match status" value="1"/>
</dbReference>
<gene>
    <name evidence="2" type="ORF">TRIVIDRAFT_35214</name>
</gene>
<protein>
    <recommendedName>
        <fullName evidence="1">F-box domain-containing protein</fullName>
    </recommendedName>
</protein>
<comment type="caution">
    <text evidence="2">The sequence shown here is derived from an EMBL/GenBank/DDBJ whole genome shotgun (WGS) entry which is preliminary data.</text>
</comment>
<dbReference type="SUPFAM" id="SSF52047">
    <property type="entry name" value="RNI-like"/>
    <property type="match status" value="1"/>
</dbReference>
<sequence length="671" mass="76623">AIIMSSDGGLSMQEAISAGRAKYVARHYKLALGSFTDAIKLCPCEVEKRKRKRRDSVGQEFDQNAQANQVATEFPALECGNPLHLQALNYRAGTFEKIPDLRRALADARRMMDVAPCSPEGYLRASKILRMQENPIDSLKVLTDGILVFLERGDFQVEDLRRLDKARIPLKSKFAKVDPLSNFPSLSWMSKAHLPPELILDIFGRLELSMLCQCLRVSKSWKNALTAPACAQLWRSLLFTGASVPKKPISFDSLKKLLSYSMNNIRELVIADARKLYLDRRKFNAFLNAGTRLERLEVINPCEAVDLTRPPKYLKYLNLEGFHRFNGPNQTVDSYRRFLSAVVPNLETLILSGVPRQWFTDVQVPMMPKLRHLKLSKGKEQPWVLSVVALLKSTPQLEQLYLEDLILDCSHSIREKFDDCCVPNLKSLTIVDTRAQVFERGTNLWLAHSDSSTLEAYQLVTALNHGKKLRALEINYNWQYNNNGRASNDIFSNMHQDHAYQYEDLEILRLSNLVVSPQIAERLFESPIRSGKLYTFDICFPLPRLDEAPGQTSADHIQKYQWLEGAESIRCLGIYDFSFKAYVNALDHPLVKFLQKFPSLEEVKLGSSVSGVTEYLLTIEDVLKFVKLKSIEATQISGESFDKIRRLARKQGVNLTWEAQRPKWPMNFRDN</sequence>
<dbReference type="InParanoid" id="G9MHY9"/>
<dbReference type="OMA" id="DFDFRWR"/>
<organism evidence="2 3">
    <name type="scientific">Hypocrea virens (strain Gv29-8 / FGSC 10586)</name>
    <name type="common">Gliocladium virens</name>
    <name type="synonym">Trichoderma virens</name>
    <dbReference type="NCBI Taxonomy" id="413071"/>
    <lineage>
        <taxon>Eukaryota</taxon>
        <taxon>Fungi</taxon>
        <taxon>Dikarya</taxon>
        <taxon>Ascomycota</taxon>
        <taxon>Pezizomycotina</taxon>
        <taxon>Sordariomycetes</taxon>
        <taxon>Hypocreomycetidae</taxon>
        <taxon>Hypocreales</taxon>
        <taxon>Hypocreaceae</taxon>
        <taxon>Trichoderma</taxon>
    </lineage>
</organism>
<dbReference type="STRING" id="413071.G9MHY9"/>
<dbReference type="Gene3D" id="3.80.10.10">
    <property type="entry name" value="Ribonuclease Inhibitor"/>
    <property type="match status" value="1"/>
</dbReference>
<reference evidence="2 3" key="1">
    <citation type="journal article" date="2011" name="Genome Biol.">
        <title>Comparative genome sequence analysis underscores mycoparasitism as the ancestral life style of Trichoderma.</title>
        <authorList>
            <person name="Kubicek C.P."/>
            <person name="Herrera-Estrella A."/>
            <person name="Seidl-Seiboth V."/>
            <person name="Martinez D.A."/>
            <person name="Druzhinina I.S."/>
            <person name="Thon M."/>
            <person name="Zeilinger S."/>
            <person name="Casas-Flores S."/>
            <person name="Horwitz B.A."/>
            <person name="Mukherjee P.K."/>
            <person name="Mukherjee M."/>
            <person name="Kredics L."/>
            <person name="Alcaraz L.D."/>
            <person name="Aerts A."/>
            <person name="Antal Z."/>
            <person name="Atanasova L."/>
            <person name="Cervantes-Badillo M.G."/>
            <person name="Challacombe J."/>
            <person name="Chertkov O."/>
            <person name="McCluskey K."/>
            <person name="Coulpier F."/>
            <person name="Deshpande N."/>
            <person name="von Doehren H."/>
            <person name="Ebbole D.J."/>
            <person name="Esquivel-Naranjo E.U."/>
            <person name="Fekete E."/>
            <person name="Flipphi M."/>
            <person name="Glaser F."/>
            <person name="Gomez-Rodriguez E.Y."/>
            <person name="Gruber S."/>
            <person name="Han C."/>
            <person name="Henrissat B."/>
            <person name="Hermosa R."/>
            <person name="Hernandez-Onate M."/>
            <person name="Karaffa L."/>
            <person name="Kosti I."/>
            <person name="Le Crom S."/>
            <person name="Lindquist E."/>
            <person name="Lucas S."/>
            <person name="Luebeck M."/>
            <person name="Luebeck P.S."/>
            <person name="Margeot A."/>
            <person name="Metz B."/>
            <person name="Misra M."/>
            <person name="Nevalainen H."/>
            <person name="Omann M."/>
            <person name="Packer N."/>
            <person name="Perrone G."/>
            <person name="Uresti-Rivera E.E."/>
            <person name="Salamov A."/>
            <person name="Schmoll M."/>
            <person name="Seiboth B."/>
            <person name="Shapiro H."/>
            <person name="Sukno S."/>
            <person name="Tamayo-Ramos J.A."/>
            <person name="Tisch D."/>
            <person name="Wiest A."/>
            <person name="Wilkinson H.H."/>
            <person name="Zhang M."/>
            <person name="Coutinho P.M."/>
            <person name="Kenerley C.M."/>
            <person name="Monte E."/>
            <person name="Baker S.E."/>
            <person name="Grigoriev I.V."/>
        </authorList>
    </citation>
    <scope>NUCLEOTIDE SEQUENCE [LARGE SCALE GENOMIC DNA]</scope>
    <source>
        <strain evidence="3">Gv29-8 / FGSC 10586</strain>
    </source>
</reference>
<dbReference type="InterPro" id="IPR032675">
    <property type="entry name" value="LRR_dom_sf"/>
</dbReference>
<dbReference type="Proteomes" id="UP000007115">
    <property type="component" value="Unassembled WGS sequence"/>
</dbReference>
<dbReference type="OrthoDB" id="629492at2759"/>
<feature type="non-terminal residue" evidence="2">
    <location>
        <position position="1"/>
    </location>
</feature>
<dbReference type="InterPro" id="IPR036047">
    <property type="entry name" value="F-box-like_dom_sf"/>
</dbReference>
<evidence type="ECO:0000313" key="2">
    <source>
        <dbReference type="EMBL" id="EHK26324.1"/>
    </source>
</evidence>
<feature type="domain" description="F-box" evidence="1">
    <location>
        <begin position="188"/>
        <end position="237"/>
    </location>
</feature>
<dbReference type="PANTHER" id="PTHR38926">
    <property type="entry name" value="F-BOX DOMAIN CONTAINING PROTEIN, EXPRESSED"/>
    <property type="match status" value="1"/>
</dbReference>
<accession>G9MHY9</accession>
<evidence type="ECO:0000259" key="1">
    <source>
        <dbReference type="PROSITE" id="PS50181"/>
    </source>
</evidence>
<dbReference type="InterPro" id="IPR011990">
    <property type="entry name" value="TPR-like_helical_dom_sf"/>
</dbReference>
<dbReference type="Gene3D" id="1.20.1280.50">
    <property type="match status" value="1"/>
</dbReference>
<dbReference type="GeneID" id="25793407"/>
<dbReference type="Pfam" id="PF12937">
    <property type="entry name" value="F-box-like"/>
    <property type="match status" value="1"/>
</dbReference>
<evidence type="ECO:0000313" key="3">
    <source>
        <dbReference type="Proteomes" id="UP000007115"/>
    </source>
</evidence>